<dbReference type="Gene3D" id="4.10.1000.10">
    <property type="entry name" value="Zinc finger, CCCH-type"/>
    <property type="match status" value="1"/>
</dbReference>
<dbReference type="InterPro" id="IPR012677">
    <property type="entry name" value="Nucleotide-bd_a/b_plait_sf"/>
</dbReference>
<keyword evidence="2 7" id="KW-0863">Zinc-finger</keyword>
<dbReference type="GO" id="GO:0008270">
    <property type="term" value="F:zinc ion binding"/>
    <property type="evidence" value="ECO:0007669"/>
    <property type="project" value="UniProtKB-KW"/>
</dbReference>
<feature type="region of interest" description="Disordered" evidence="8">
    <location>
        <begin position="538"/>
        <end position="585"/>
    </location>
</feature>
<evidence type="ECO:0000256" key="6">
    <source>
        <dbReference type="PROSITE-ProRule" id="PRU00176"/>
    </source>
</evidence>
<dbReference type="Pfam" id="PF01480">
    <property type="entry name" value="PWI"/>
    <property type="match status" value="1"/>
</dbReference>
<dbReference type="eggNOG" id="KOG2135">
    <property type="taxonomic scope" value="Eukaryota"/>
</dbReference>
<feature type="compositionally biased region" description="Basic and acidic residues" evidence="8">
    <location>
        <begin position="146"/>
        <end position="158"/>
    </location>
</feature>
<dbReference type="GO" id="GO:0005634">
    <property type="term" value="C:nucleus"/>
    <property type="evidence" value="ECO:0007669"/>
    <property type="project" value="TreeGrafter"/>
</dbReference>
<feature type="region of interest" description="Disordered" evidence="8">
    <location>
        <begin position="717"/>
        <end position="764"/>
    </location>
</feature>
<evidence type="ECO:0000256" key="3">
    <source>
        <dbReference type="ARBA" id="ARBA00022833"/>
    </source>
</evidence>
<evidence type="ECO:0000256" key="8">
    <source>
        <dbReference type="SAM" id="MobiDB-lite"/>
    </source>
</evidence>
<dbReference type="InterPro" id="IPR000504">
    <property type="entry name" value="RRM_dom"/>
</dbReference>
<evidence type="ECO:0000256" key="4">
    <source>
        <dbReference type="ARBA" id="ARBA00022884"/>
    </source>
</evidence>
<feature type="compositionally biased region" description="Basic and acidic residues" evidence="8">
    <location>
        <begin position="554"/>
        <end position="575"/>
    </location>
</feature>
<dbReference type="HOGENOM" id="CLU_017928_0_0_1"/>
<dbReference type="InterPro" id="IPR002483">
    <property type="entry name" value="PWI_dom"/>
</dbReference>
<evidence type="ECO:0000256" key="5">
    <source>
        <dbReference type="ARBA" id="ARBA00043866"/>
    </source>
</evidence>
<protein>
    <submittedName>
        <fullName evidence="11">Uncharacterized protein</fullName>
    </submittedName>
</protein>
<feature type="compositionally biased region" description="Gly residues" evidence="8">
    <location>
        <begin position="300"/>
        <end position="326"/>
    </location>
</feature>
<comment type="function">
    <text evidence="5">May be involved in the turnover of nuclear polyadenylated (pA+) RNA.</text>
</comment>
<dbReference type="Proteomes" id="UP000019377">
    <property type="component" value="Unassembled WGS sequence"/>
</dbReference>
<feature type="compositionally biased region" description="Basic and acidic residues" evidence="8">
    <location>
        <begin position="468"/>
        <end position="480"/>
    </location>
</feature>
<evidence type="ECO:0000256" key="1">
    <source>
        <dbReference type="ARBA" id="ARBA00022723"/>
    </source>
</evidence>
<feature type="region of interest" description="Disordered" evidence="8">
    <location>
        <begin position="234"/>
        <end position="336"/>
    </location>
</feature>
<feature type="region of interest" description="Disordered" evidence="8">
    <location>
        <begin position="85"/>
        <end position="178"/>
    </location>
</feature>
<keyword evidence="1 7" id="KW-0479">Metal-binding</keyword>
<dbReference type="SUPFAM" id="SSF54928">
    <property type="entry name" value="RNA-binding domain, RBD"/>
    <property type="match status" value="2"/>
</dbReference>
<evidence type="ECO:0000256" key="7">
    <source>
        <dbReference type="PROSITE-ProRule" id="PRU00723"/>
    </source>
</evidence>
<feature type="compositionally biased region" description="Polar residues" evidence="8">
    <location>
        <begin position="273"/>
        <end position="283"/>
    </location>
</feature>
<dbReference type="SMART" id="SM00356">
    <property type="entry name" value="ZnF_C3H1"/>
    <property type="match status" value="1"/>
</dbReference>
<dbReference type="AlphaFoldDB" id="V5ELN8"/>
<dbReference type="STRING" id="1365824.V5ELN8"/>
<dbReference type="OMA" id="ITYDSHA"/>
<dbReference type="Pfam" id="PF00642">
    <property type="entry name" value="zf-CCCH"/>
    <property type="match status" value="1"/>
</dbReference>
<feature type="compositionally biased region" description="Low complexity" evidence="8">
    <location>
        <begin position="538"/>
        <end position="550"/>
    </location>
</feature>
<feature type="domain" description="RRM" evidence="9">
    <location>
        <begin position="654"/>
        <end position="721"/>
    </location>
</feature>
<dbReference type="EMBL" id="KI545884">
    <property type="protein sequence ID" value="EST05985.1"/>
    <property type="molecule type" value="Genomic_DNA"/>
</dbReference>
<feature type="region of interest" description="Disordered" evidence="8">
    <location>
        <begin position="197"/>
        <end position="220"/>
    </location>
</feature>
<dbReference type="InterPro" id="IPR035979">
    <property type="entry name" value="RBD_domain_sf"/>
</dbReference>
<dbReference type="SMART" id="SM00360">
    <property type="entry name" value="RRM"/>
    <property type="match status" value="2"/>
</dbReference>
<dbReference type="SUPFAM" id="SSF90229">
    <property type="entry name" value="CCCH zinc finger"/>
    <property type="match status" value="1"/>
</dbReference>
<feature type="compositionally biased region" description="Low complexity" evidence="8">
    <location>
        <begin position="85"/>
        <end position="102"/>
    </location>
</feature>
<feature type="compositionally biased region" description="Low complexity" evidence="8">
    <location>
        <begin position="263"/>
        <end position="272"/>
    </location>
</feature>
<feature type="region of interest" description="Disordered" evidence="8">
    <location>
        <begin position="415"/>
        <end position="484"/>
    </location>
</feature>
<accession>V5ELN8</accession>
<keyword evidence="12" id="KW-1185">Reference proteome</keyword>
<dbReference type="PANTHER" id="PTHR14398:SF0">
    <property type="entry name" value="ZINC FINGER PROTEIN SWM"/>
    <property type="match status" value="1"/>
</dbReference>
<reference evidence="12" key="1">
    <citation type="journal article" date="2013" name="Genome Announc.">
        <title>Draft genome sequence of Pseudozyma brasiliensis sp. nov. strain GHG001, a high producer of endo-1,4-xylanase isolated from an insect pest of sugarcane.</title>
        <authorList>
            <person name="Oliveira J.V.D.C."/>
            <person name="dos Santos R.A.C."/>
            <person name="Borges T.A."/>
            <person name="Riano-Pachon D.M."/>
            <person name="Goldman G.H."/>
        </authorList>
    </citation>
    <scope>NUCLEOTIDE SEQUENCE [LARGE SCALE GENOMIC DNA]</scope>
    <source>
        <strain evidence="12">GHG001</strain>
    </source>
</reference>
<dbReference type="RefSeq" id="XP_016290974.1">
    <property type="nucleotide sequence ID" value="XM_016438508.1"/>
</dbReference>
<dbReference type="Gene3D" id="3.30.70.330">
    <property type="match status" value="2"/>
</dbReference>
<evidence type="ECO:0000259" key="9">
    <source>
        <dbReference type="PROSITE" id="PS50102"/>
    </source>
</evidence>
<feature type="compositionally biased region" description="Low complexity" evidence="8">
    <location>
        <begin position="735"/>
        <end position="749"/>
    </location>
</feature>
<dbReference type="PROSITE" id="PS50102">
    <property type="entry name" value="RRM"/>
    <property type="match status" value="2"/>
</dbReference>
<evidence type="ECO:0000259" key="10">
    <source>
        <dbReference type="PROSITE" id="PS50103"/>
    </source>
</evidence>
<feature type="zinc finger region" description="C3H1-type" evidence="7">
    <location>
        <begin position="176"/>
        <end position="204"/>
    </location>
</feature>
<dbReference type="InterPro" id="IPR000571">
    <property type="entry name" value="Znf_CCCH"/>
</dbReference>
<dbReference type="OrthoDB" id="443401at2759"/>
<feature type="domain" description="C3H1-type" evidence="10">
    <location>
        <begin position="176"/>
        <end position="204"/>
    </location>
</feature>
<dbReference type="GO" id="GO:0003723">
    <property type="term" value="F:RNA binding"/>
    <property type="evidence" value="ECO:0007669"/>
    <property type="project" value="UniProtKB-UniRule"/>
</dbReference>
<evidence type="ECO:0000313" key="12">
    <source>
        <dbReference type="Proteomes" id="UP000019377"/>
    </source>
</evidence>
<name>V5ELN8_KALBG</name>
<dbReference type="CDD" id="cd12257">
    <property type="entry name" value="RRM1_RBM26_like"/>
    <property type="match status" value="1"/>
</dbReference>
<dbReference type="PANTHER" id="PTHR14398">
    <property type="entry name" value="RNA RECOGNITION RRM/RNP DOMAIN"/>
    <property type="match status" value="1"/>
</dbReference>
<keyword evidence="4 6" id="KW-0694">RNA-binding</keyword>
<sequence>MLFDEAHTDDLKAWLTAELGPICDADPEVLADYVLALLKHESPEAELQTLLTEQLEDFLAAETEPFVAKTFQAIADKAYLPQSESQSADTAADAQAHASTSDLAGDTSTSRKRRVDDDGGADDSARSPPRQTRRLADNATPGSDAGRARERDARERSAAEGSDANGSQNDGARRDNRPKQLCRDYHNKGFCPRGASCKFDHSQPQQPPFQMGGMMGPGGPNTMQGHPMMFQGAPFGMPPQGWHPSMGPPPGMGPANGGPGGPPSQQQNGDGQNLATRMSGQLPPQQPDAAPFGTHSGAGSFNGGMGPGGRGGAMGGRGRGRGGGPPGTFQSSRRSNTTLVIENVPADSLDLIKVNEYFKKFGTITNISIDKPGSKALVSYSQPSEAKTAHESPDVIFGNRFVKVYFQRLDEAAGAAAPATTPRPPPAAAAPPRNNFVPGKTSNVYHARPPVAGGSAPTGSAGAPGAMSEERKKLFEDQRAKQAALDAQLAEQKTLLAKFGNKDLSAEEKKLTMTQLKALGDEIKTATEAVKAAVEALQAAPKEAAPPADAGSWKAEKEKREKEQLDRELDLHAKGSEPASTTEELKKKLESLKAEAASLGIDGAGGAAGYGFNARGRGRGGYVPRGRGGYQPYAARGGAMGGPNRSFRIDNRTTKLKIQDLPAGTDEEKVKQHFATFGELESFDGTEGTVVYKARANAEQALRAGAEIEGVGSVKLSWIQPPPTATTTGVTADVEGGSAAPEGEATSGAGEEEYDEDRDSSWKR</sequence>
<keyword evidence="3 7" id="KW-0862">Zinc</keyword>
<evidence type="ECO:0000313" key="11">
    <source>
        <dbReference type="EMBL" id="EST05985.1"/>
    </source>
</evidence>
<dbReference type="GeneID" id="27421201"/>
<proteinExistence type="predicted"/>
<organism evidence="11 12">
    <name type="scientific">Kalmanozyma brasiliensis (strain GHG001)</name>
    <name type="common">Yeast</name>
    <name type="synonym">Pseudozyma brasiliensis</name>
    <dbReference type="NCBI Taxonomy" id="1365824"/>
    <lineage>
        <taxon>Eukaryota</taxon>
        <taxon>Fungi</taxon>
        <taxon>Dikarya</taxon>
        <taxon>Basidiomycota</taxon>
        <taxon>Ustilaginomycotina</taxon>
        <taxon>Ustilaginomycetes</taxon>
        <taxon>Ustilaginales</taxon>
        <taxon>Ustilaginaceae</taxon>
        <taxon>Kalmanozyma</taxon>
    </lineage>
</organism>
<gene>
    <name evidence="11" type="ORF">PSEUBRA_SCAF4g05127</name>
</gene>
<dbReference type="InterPro" id="IPR045137">
    <property type="entry name" value="RBM26/27"/>
</dbReference>
<dbReference type="FunFam" id="3.30.70.330:FF:000844">
    <property type="entry name" value="Proteins containing the RNA recognition motif"/>
    <property type="match status" value="1"/>
</dbReference>
<dbReference type="InterPro" id="IPR036855">
    <property type="entry name" value="Znf_CCCH_sf"/>
</dbReference>
<feature type="domain" description="RRM" evidence="9">
    <location>
        <begin position="337"/>
        <end position="409"/>
    </location>
</feature>
<dbReference type="Gene3D" id="1.20.1390.10">
    <property type="entry name" value="PWI domain"/>
    <property type="match status" value="1"/>
</dbReference>
<dbReference type="PROSITE" id="PS50103">
    <property type="entry name" value="ZF_C3H1"/>
    <property type="match status" value="1"/>
</dbReference>
<feature type="compositionally biased region" description="Low complexity" evidence="8">
    <location>
        <begin position="449"/>
        <end position="466"/>
    </location>
</feature>
<evidence type="ECO:0000256" key="2">
    <source>
        <dbReference type="ARBA" id="ARBA00022771"/>
    </source>
</evidence>